<dbReference type="InterPro" id="IPR043519">
    <property type="entry name" value="NT_sf"/>
</dbReference>
<accession>A0ABW5M0I6</accession>
<organism evidence="2 3">
    <name type="scientific">Spirosoma soli</name>
    <dbReference type="NCBI Taxonomy" id="1770529"/>
    <lineage>
        <taxon>Bacteria</taxon>
        <taxon>Pseudomonadati</taxon>
        <taxon>Bacteroidota</taxon>
        <taxon>Cytophagia</taxon>
        <taxon>Cytophagales</taxon>
        <taxon>Cytophagaceae</taxon>
        <taxon>Spirosoma</taxon>
    </lineage>
</organism>
<dbReference type="PANTHER" id="PTHR33933:SF1">
    <property type="entry name" value="PROTEIN ADENYLYLTRANSFERASE MNTA-RELATED"/>
    <property type="match status" value="1"/>
</dbReference>
<dbReference type="InterPro" id="IPR052548">
    <property type="entry name" value="Type_VII_TA_antitoxin"/>
</dbReference>
<comment type="caution">
    <text evidence="2">The sequence shown here is derived from an EMBL/GenBank/DDBJ whole genome shotgun (WGS) entry which is preliminary data.</text>
</comment>
<dbReference type="Gene3D" id="3.30.460.10">
    <property type="entry name" value="Beta Polymerase, domain 2"/>
    <property type="match status" value="1"/>
</dbReference>
<dbReference type="SUPFAM" id="SSF81301">
    <property type="entry name" value="Nucleotidyltransferase"/>
    <property type="match status" value="1"/>
</dbReference>
<keyword evidence="3" id="KW-1185">Reference proteome</keyword>
<evidence type="ECO:0000313" key="2">
    <source>
        <dbReference type="EMBL" id="MFD2570560.1"/>
    </source>
</evidence>
<dbReference type="Proteomes" id="UP001597469">
    <property type="component" value="Unassembled WGS sequence"/>
</dbReference>
<feature type="domain" description="Polymerase nucleotidyl transferase" evidence="1">
    <location>
        <begin position="10"/>
        <end position="87"/>
    </location>
</feature>
<dbReference type="EMBL" id="JBHULN010000004">
    <property type="protein sequence ID" value="MFD2570560.1"/>
    <property type="molecule type" value="Genomic_DNA"/>
</dbReference>
<name>A0ABW5M0I6_9BACT</name>
<gene>
    <name evidence="2" type="ORF">ACFSUS_07950</name>
</gene>
<dbReference type="PANTHER" id="PTHR33933">
    <property type="entry name" value="NUCLEOTIDYLTRANSFERASE"/>
    <property type="match status" value="1"/>
</dbReference>
<dbReference type="Pfam" id="PF01909">
    <property type="entry name" value="NTP_transf_2"/>
    <property type="match status" value="1"/>
</dbReference>
<protein>
    <submittedName>
        <fullName evidence="2">Nucleotidyltransferase family protein</fullName>
    </submittedName>
</protein>
<evidence type="ECO:0000313" key="3">
    <source>
        <dbReference type="Proteomes" id="UP001597469"/>
    </source>
</evidence>
<dbReference type="CDD" id="cd05403">
    <property type="entry name" value="NT_KNTase_like"/>
    <property type="match status" value="1"/>
</dbReference>
<reference evidence="3" key="1">
    <citation type="journal article" date="2019" name="Int. J. Syst. Evol. Microbiol.">
        <title>The Global Catalogue of Microorganisms (GCM) 10K type strain sequencing project: providing services to taxonomists for standard genome sequencing and annotation.</title>
        <authorList>
            <consortium name="The Broad Institute Genomics Platform"/>
            <consortium name="The Broad Institute Genome Sequencing Center for Infectious Disease"/>
            <person name="Wu L."/>
            <person name="Ma J."/>
        </authorList>
    </citation>
    <scope>NUCLEOTIDE SEQUENCE [LARGE SCALE GENOMIC DNA]</scope>
    <source>
        <strain evidence="3">KCTC 42805</strain>
    </source>
</reference>
<dbReference type="RefSeq" id="WP_381521351.1">
    <property type="nucleotide sequence ID" value="NZ_JBHULN010000004.1"/>
</dbReference>
<proteinExistence type="predicted"/>
<evidence type="ECO:0000259" key="1">
    <source>
        <dbReference type="Pfam" id="PF01909"/>
    </source>
</evidence>
<dbReference type="InterPro" id="IPR002934">
    <property type="entry name" value="Polymerase_NTP_transf_dom"/>
</dbReference>
<sequence length="106" mass="11813">MQSITPIVTEFKHKLRQLYGDQLAELVLFGSYARGDSHDESDVDFAVVLENSDISSTDEVVRLVPISTALSLKYGVVVSILPVSKQKLSTSMQGVYQEIRREGIRL</sequence>